<evidence type="ECO:0000313" key="4">
    <source>
        <dbReference type="Proteomes" id="UP000247790"/>
    </source>
</evidence>
<keyword evidence="5" id="KW-1185">Reference proteome</keyword>
<keyword evidence="1" id="KW-1133">Transmembrane helix</keyword>
<protein>
    <submittedName>
        <fullName evidence="3">DNA-binding protein</fullName>
    </submittedName>
</protein>
<keyword evidence="3" id="KW-0238">DNA-binding</keyword>
<dbReference type="EMBL" id="CP054614">
    <property type="protein sequence ID" value="QKS58716.1"/>
    <property type="molecule type" value="Genomic_DNA"/>
</dbReference>
<gene>
    <name evidence="2" type="ORF">DFQ00_108183</name>
    <name evidence="3" type="ORF">HUB98_22490</name>
</gene>
<evidence type="ECO:0000256" key="1">
    <source>
        <dbReference type="SAM" id="Phobius"/>
    </source>
</evidence>
<dbReference type="RefSeq" id="WP_110897247.1">
    <property type="nucleotide sequence ID" value="NZ_CP054614.1"/>
</dbReference>
<evidence type="ECO:0000313" key="3">
    <source>
        <dbReference type="EMBL" id="QKS58716.1"/>
    </source>
</evidence>
<feature type="transmembrane region" description="Helical" evidence="1">
    <location>
        <begin position="7"/>
        <end position="28"/>
    </location>
</feature>
<keyword evidence="1" id="KW-0812">Transmembrane</keyword>
<evidence type="ECO:0000313" key="5">
    <source>
        <dbReference type="Proteomes" id="UP000509327"/>
    </source>
</evidence>
<sequence>MFKDTKLIIPSIIIGVSLILSSLINGYFESKQKFDNPQTLQTQENSTLLTKEEAAKYFQISISELDDIINKDIDRKQNMAIFDTYQFIPYANLNGKLIFTKTNLDKWIDYNTGKKE</sequence>
<reference evidence="2 4" key="1">
    <citation type="submission" date="2018-06" db="EMBL/GenBank/DDBJ databases">
        <title>Genomic Encyclopedia of Type Strains, Phase III (KMG-III): the genomes of soil and plant-associated and newly described type strains.</title>
        <authorList>
            <person name="Whitman W."/>
        </authorList>
    </citation>
    <scope>NUCLEOTIDE SEQUENCE [LARGE SCALE GENOMIC DNA]</scope>
    <source>
        <strain evidence="2 4">CECT 7022</strain>
    </source>
</reference>
<dbReference type="OrthoDB" id="2609460at2"/>
<dbReference type="Proteomes" id="UP000509327">
    <property type="component" value="Chromosome"/>
</dbReference>
<accession>A0A2V4W2D4</accession>
<dbReference type="EMBL" id="QJSW01000008">
    <property type="protein sequence ID" value="PYE48591.1"/>
    <property type="molecule type" value="Genomic_DNA"/>
</dbReference>
<dbReference type="AlphaFoldDB" id="A0A2V4W2D4"/>
<name>A0A2V4W2D4_PAEBA</name>
<organism evidence="2 4">
    <name type="scientific">Paenibacillus barcinonensis</name>
    <dbReference type="NCBI Taxonomy" id="198119"/>
    <lineage>
        <taxon>Bacteria</taxon>
        <taxon>Bacillati</taxon>
        <taxon>Bacillota</taxon>
        <taxon>Bacilli</taxon>
        <taxon>Bacillales</taxon>
        <taxon>Paenibacillaceae</taxon>
        <taxon>Paenibacillus</taxon>
    </lineage>
</organism>
<reference evidence="3 5" key="2">
    <citation type="submission" date="2020-06" db="EMBL/GenBank/DDBJ databases">
        <title>Complete genome of Paenibacillus barcinonensis KACC11450.</title>
        <authorList>
            <person name="Kim M."/>
            <person name="Park Y.-J."/>
            <person name="Shin J.-H."/>
        </authorList>
    </citation>
    <scope>NUCLEOTIDE SEQUENCE [LARGE SCALE GENOMIC DNA]</scope>
    <source>
        <strain evidence="3 5">KACC11450</strain>
    </source>
</reference>
<dbReference type="GO" id="GO:0003677">
    <property type="term" value="F:DNA binding"/>
    <property type="evidence" value="ECO:0007669"/>
    <property type="project" value="UniProtKB-KW"/>
</dbReference>
<proteinExistence type="predicted"/>
<dbReference type="Proteomes" id="UP000247790">
    <property type="component" value="Unassembled WGS sequence"/>
</dbReference>
<keyword evidence="1" id="KW-0472">Membrane</keyword>
<evidence type="ECO:0000313" key="2">
    <source>
        <dbReference type="EMBL" id="PYE48591.1"/>
    </source>
</evidence>